<name>A0ABN6DX36_9BACT</name>
<dbReference type="InterPro" id="IPR001482">
    <property type="entry name" value="T2SS/T4SS_dom"/>
</dbReference>
<accession>A0ABN6DX36</accession>
<keyword evidence="4" id="KW-1185">Reference proteome</keyword>
<dbReference type="InterPro" id="IPR006321">
    <property type="entry name" value="PilT/PilU"/>
</dbReference>
<dbReference type="PROSITE" id="PS00662">
    <property type="entry name" value="T2SP_E"/>
    <property type="match status" value="1"/>
</dbReference>
<dbReference type="Gene3D" id="3.40.50.300">
    <property type="entry name" value="P-loop containing nucleotide triphosphate hydrolases"/>
    <property type="match status" value="1"/>
</dbReference>
<dbReference type="SUPFAM" id="SSF160246">
    <property type="entry name" value="EspE N-terminal domain-like"/>
    <property type="match status" value="1"/>
</dbReference>
<dbReference type="SUPFAM" id="SSF52540">
    <property type="entry name" value="P-loop containing nucleoside triphosphate hydrolases"/>
    <property type="match status" value="1"/>
</dbReference>
<dbReference type="PANTHER" id="PTHR30486">
    <property type="entry name" value="TWITCHING MOTILITY PROTEIN PILT"/>
    <property type="match status" value="1"/>
</dbReference>
<dbReference type="Proteomes" id="UP001319827">
    <property type="component" value="Chromosome"/>
</dbReference>
<evidence type="ECO:0000256" key="1">
    <source>
        <dbReference type="ARBA" id="ARBA00006611"/>
    </source>
</evidence>
<dbReference type="Gene3D" id="3.30.450.90">
    <property type="match status" value="1"/>
</dbReference>
<dbReference type="InterPro" id="IPR007831">
    <property type="entry name" value="T2SS_GspE_N"/>
</dbReference>
<gene>
    <name evidence="3" type="ORF">DESUT3_15080</name>
</gene>
<evidence type="ECO:0000313" key="4">
    <source>
        <dbReference type="Proteomes" id="UP001319827"/>
    </source>
</evidence>
<dbReference type="Gene3D" id="3.30.300.160">
    <property type="entry name" value="Type II secretion system, protein E, N-terminal domain"/>
    <property type="match status" value="1"/>
</dbReference>
<dbReference type="NCBIfam" id="TIGR01420">
    <property type="entry name" value="pilT_fam"/>
    <property type="match status" value="1"/>
</dbReference>
<feature type="domain" description="Bacterial type II secretion system protein E" evidence="2">
    <location>
        <begin position="370"/>
        <end position="384"/>
    </location>
</feature>
<sequence length="545" mass="61067">MTSSPPARRGPKLGELLVSCQLITQHQLNEARRLQDQSGEKLGSVLVGMDYLTVDLLLESLGRQYSRPTVNLFSTDIPVETLRLIPLEKMKKYGALPLGVSSHRFRVAMVDPNDIAATRELQFILGISVEPLLAPSFQISAALTLLEKMEGKLQAPLLGTDLLKACARRTRVSEVRTARLEELLSRMLQEEASDLLLVAGAPPSIKKNNELVRLPGPFLTPQQVIDYARKLTTEDQLKRFSQDRELDFALTLPELGRFRVNIYRQRSSVSIAVRPIVEEIPSLKKLRLPGWLEEYALKTQGLILITGPNGHGKTTTMAAMVDIINSKSRKNVITIEDPIEYLHRHKSSNVNQREVGLDTESFHVGLRHVLREAPDVIVIGEMRDPESFAIALQAADTGHLVISCVHANNAVLAVNRIIDVFPPEQQRQIRVQMADNMQLIFNQRLVARKDGSGRVLAYEKLTNSYRVKNIIREGKEHQIRALLQQSMEDFRSLDVSLAELCYDGLITVEAALHYCQDESFFKELMRKGRGALSAKPADQTLSKPG</sequence>
<protein>
    <recommendedName>
        <fullName evidence="2">Bacterial type II secretion system protein E domain-containing protein</fullName>
    </recommendedName>
</protein>
<dbReference type="InterPro" id="IPR037257">
    <property type="entry name" value="T2SS_E_N_sf"/>
</dbReference>
<organism evidence="3 4">
    <name type="scientific">Desulfuromonas versatilis</name>
    <dbReference type="NCBI Taxonomy" id="2802975"/>
    <lineage>
        <taxon>Bacteria</taxon>
        <taxon>Pseudomonadati</taxon>
        <taxon>Thermodesulfobacteriota</taxon>
        <taxon>Desulfuromonadia</taxon>
        <taxon>Desulfuromonadales</taxon>
        <taxon>Desulfuromonadaceae</taxon>
        <taxon>Desulfuromonas</taxon>
    </lineage>
</organism>
<dbReference type="Pfam" id="PF00437">
    <property type="entry name" value="T2SSE"/>
    <property type="match status" value="1"/>
</dbReference>
<dbReference type="RefSeq" id="WP_221251895.1">
    <property type="nucleotide sequence ID" value="NZ_AP024355.1"/>
</dbReference>
<dbReference type="Pfam" id="PF05157">
    <property type="entry name" value="MshEN"/>
    <property type="match status" value="1"/>
</dbReference>
<dbReference type="EMBL" id="AP024355">
    <property type="protein sequence ID" value="BCR04439.1"/>
    <property type="molecule type" value="Genomic_DNA"/>
</dbReference>
<comment type="similarity">
    <text evidence="1">Belongs to the GSP E family.</text>
</comment>
<evidence type="ECO:0000259" key="2">
    <source>
        <dbReference type="PROSITE" id="PS00662"/>
    </source>
</evidence>
<dbReference type="CDD" id="cd01131">
    <property type="entry name" value="PilT"/>
    <property type="match status" value="1"/>
</dbReference>
<evidence type="ECO:0000313" key="3">
    <source>
        <dbReference type="EMBL" id="BCR04439.1"/>
    </source>
</evidence>
<reference evidence="3 4" key="1">
    <citation type="journal article" date="2016" name="C (Basel)">
        <title>Selective Growth of and Electricity Production by Marine Exoelectrogenic Bacteria in Self-Aggregated Hydrogel of Microbially Reduced Graphene Oxide.</title>
        <authorList>
            <person name="Yoshida N."/>
            <person name="Goto Y."/>
            <person name="Miyata Y."/>
        </authorList>
    </citation>
    <scope>NUCLEOTIDE SEQUENCE [LARGE SCALE GENOMIC DNA]</scope>
    <source>
        <strain evidence="3 4">NIT-T3</strain>
    </source>
</reference>
<dbReference type="InterPro" id="IPR050921">
    <property type="entry name" value="T4SS_GSP_E_ATPase"/>
</dbReference>
<dbReference type="InterPro" id="IPR027417">
    <property type="entry name" value="P-loop_NTPase"/>
</dbReference>
<proteinExistence type="inferred from homology"/>
<reference evidence="3 4" key="2">
    <citation type="journal article" date="2021" name="Int. J. Syst. Evol. Microbiol.">
        <title>Isolation and Polyphasic Characterization of Desulfuromonas versatilis sp. Nov., an Electrogenic Bacteria Capable of Versatile Metabolism Isolated from a Graphene Oxide-Reducing Enrichment Culture.</title>
        <authorList>
            <person name="Xie L."/>
            <person name="Yoshida N."/>
            <person name="Ishii S."/>
            <person name="Meng L."/>
        </authorList>
    </citation>
    <scope>NUCLEOTIDE SEQUENCE [LARGE SCALE GENOMIC DNA]</scope>
    <source>
        <strain evidence="3 4">NIT-T3</strain>
    </source>
</reference>